<dbReference type="NCBIfam" id="TIGR00254">
    <property type="entry name" value="GGDEF"/>
    <property type="match status" value="1"/>
</dbReference>
<dbReference type="SUPFAM" id="SSF55073">
    <property type="entry name" value="Nucleotide cyclase"/>
    <property type="match status" value="1"/>
</dbReference>
<evidence type="ECO:0000256" key="1">
    <source>
        <dbReference type="ARBA" id="ARBA00001946"/>
    </source>
</evidence>
<dbReference type="RefSeq" id="WP_338291201.1">
    <property type="nucleotide sequence ID" value="NZ_AP027272.1"/>
</dbReference>
<dbReference type="EC" id="2.7.7.65" evidence="2"/>
<dbReference type="InterPro" id="IPR000160">
    <property type="entry name" value="GGDEF_dom"/>
</dbReference>
<comment type="cofactor">
    <cofactor evidence="1">
        <name>Mg(2+)</name>
        <dbReference type="ChEBI" id="CHEBI:18420"/>
    </cofactor>
</comment>
<feature type="domain" description="GGDEF" evidence="3">
    <location>
        <begin position="204"/>
        <end position="338"/>
    </location>
</feature>
<dbReference type="KEGG" id="pmaw:MACH26_07560"/>
<keyword evidence="5" id="KW-1185">Reference proteome</keyword>
<dbReference type="PANTHER" id="PTHR45138">
    <property type="entry name" value="REGULATORY COMPONENTS OF SENSORY TRANSDUCTION SYSTEM"/>
    <property type="match status" value="1"/>
</dbReference>
<accession>A0AA48I3H7</accession>
<dbReference type="InterPro" id="IPR029787">
    <property type="entry name" value="Nucleotide_cyclase"/>
</dbReference>
<reference evidence="4" key="1">
    <citation type="submission" date="2023-01" db="EMBL/GenBank/DDBJ databases">
        <title>Complete genome sequence of Planctobacterium marinum strain Dej080120_11.</title>
        <authorList>
            <person name="Ueki S."/>
            <person name="Maruyama F."/>
        </authorList>
    </citation>
    <scope>NUCLEOTIDE SEQUENCE</scope>
    <source>
        <strain evidence="4">Dej080120_11</strain>
    </source>
</reference>
<dbReference type="GO" id="GO:1902201">
    <property type="term" value="P:negative regulation of bacterial-type flagellum-dependent cell motility"/>
    <property type="evidence" value="ECO:0007669"/>
    <property type="project" value="TreeGrafter"/>
</dbReference>
<dbReference type="Gene3D" id="3.30.70.270">
    <property type="match status" value="1"/>
</dbReference>
<dbReference type="PANTHER" id="PTHR45138:SF2">
    <property type="entry name" value="DIGUANYLATE CYCLASE VDCA"/>
    <property type="match status" value="1"/>
</dbReference>
<name>A0AA48I3H7_9ALTE</name>
<evidence type="ECO:0000313" key="5">
    <source>
        <dbReference type="Proteomes" id="UP001333710"/>
    </source>
</evidence>
<dbReference type="InterPro" id="IPR043128">
    <property type="entry name" value="Rev_trsase/Diguanyl_cyclase"/>
</dbReference>
<dbReference type="FunFam" id="3.30.70.270:FF:000001">
    <property type="entry name" value="Diguanylate cyclase domain protein"/>
    <property type="match status" value="1"/>
</dbReference>
<proteinExistence type="predicted"/>
<dbReference type="GO" id="GO:0005886">
    <property type="term" value="C:plasma membrane"/>
    <property type="evidence" value="ECO:0007669"/>
    <property type="project" value="TreeGrafter"/>
</dbReference>
<dbReference type="SMART" id="SM00267">
    <property type="entry name" value="GGDEF"/>
    <property type="match status" value="1"/>
</dbReference>
<gene>
    <name evidence="4" type="ORF">MACH26_07560</name>
</gene>
<evidence type="ECO:0000256" key="2">
    <source>
        <dbReference type="ARBA" id="ARBA00012528"/>
    </source>
</evidence>
<dbReference type="GO" id="GO:0043709">
    <property type="term" value="P:cell adhesion involved in single-species biofilm formation"/>
    <property type="evidence" value="ECO:0007669"/>
    <property type="project" value="TreeGrafter"/>
</dbReference>
<dbReference type="InterPro" id="IPR050469">
    <property type="entry name" value="Diguanylate_Cyclase"/>
</dbReference>
<dbReference type="GO" id="GO:0052621">
    <property type="term" value="F:diguanylate cyclase activity"/>
    <property type="evidence" value="ECO:0007669"/>
    <property type="project" value="UniProtKB-EC"/>
</dbReference>
<dbReference type="EMBL" id="AP027272">
    <property type="protein sequence ID" value="BDX05235.1"/>
    <property type="molecule type" value="Genomic_DNA"/>
</dbReference>
<dbReference type="Proteomes" id="UP001333710">
    <property type="component" value="Chromosome"/>
</dbReference>
<evidence type="ECO:0000313" key="4">
    <source>
        <dbReference type="EMBL" id="BDX05235.1"/>
    </source>
</evidence>
<organism evidence="4 5">
    <name type="scientific">Planctobacterium marinum</name>
    <dbReference type="NCBI Taxonomy" id="1631968"/>
    <lineage>
        <taxon>Bacteria</taxon>
        <taxon>Pseudomonadati</taxon>
        <taxon>Pseudomonadota</taxon>
        <taxon>Gammaproteobacteria</taxon>
        <taxon>Alteromonadales</taxon>
        <taxon>Alteromonadaceae</taxon>
        <taxon>Planctobacterium</taxon>
    </lineage>
</organism>
<protein>
    <recommendedName>
        <fullName evidence="2">diguanylate cyclase</fullName>
        <ecNumber evidence="2">2.7.7.65</ecNumber>
    </recommendedName>
</protein>
<dbReference type="PROSITE" id="PS50887">
    <property type="entry name" value="GGDEF"/>
    <property type="match status" value="1"/>
</dbReference>
<dbReference type="Pfam" id="PF00990">
    <property type="entry name" value="GGDEF"/>
    <property type="match status" value="1"/>
</dbReference>
<dbReference type="CDD" id="cd01949">
    <property type="entry name" value="GGDEF"/>
    <property type="match status" value="1"/>
</dbReference>
<dbReference type="AlphaFoldDB" id="A0AA48I3H7"/>
<sequence>MSSDDLENSFKILKQTVPLLIKHKISADPTNYAIWYTYASNQSPELNQAVDSAIDSFKTISEARALDMYRTHVADKQEVSAWQLRQSIDAMITEFSQTVKDTRHETNDFRSVMDKSLDGLQKVESEGFSVEKTMSMVRSLVKEGQKIRNSTLTFSAAMANAEKEISELKEKLEVSKKEALVDALTGLNNRRYFDSEFATAVASGQAALILADVDHFKKFNDTHGHQMGDLVLKAVAKKLQQACRDGAQAFRFGGEEFAIILPMSNQDRACHLAETMRRNIEKLQITQKSSGKVIGDITASFGVSAFEPGKSAGKLIETADKQLYEAKRLGRNRVMPIK</sequence>
<evidence type="ECO:0000259" key="3">
    <source>
        <dbReference type="PROSITE" id="PS50887"/>
    </source>
</evidence>